<reference evidence="2" key="1">
    <citation type="submission" date="2022-09" db="EMBL/GenBank/DDBJ databases">
        <authorList>
            <person name="Yuan C."/>
            <person name="Ke Z."/>
        </authorList>
    </citation>
    <scope>NUCLEOTIDE SEQUENCE</scope>
    <source>
        <strain evidence="2">LB-8</strain>
    </source>
</reference>
<dbReference type="InterPro" id="IPR003744">
    <property type="entry name" value="YhhQ"/>
</dbReference>
<dbReference type="GO" id="GO:0022857">
    <property type="term" value="F:transmembrane transporter activity"/>
    <property type="evidence" value="ECO:0007669"/>
    <property type="project" value="UniProtKB-UniRule"/>
</dbReference>
<dbReference type="EMBL" id="JAOTIF010000011">
    <property type="protein sequence ID" value="MCU7550354.1"/>
    <property type="molecule type" value="Genomic_DNA"/>
</dbReference>
<dbReference type="Proteomes" id="UP001155483">
    <property type="component" value="Unassembled WGS sequence"/>
</dbReference>
<keyword evidence="1" id="KW-0813">Transport</keyword>
<evidence type="ECO:0000313" key="2">
    <source>
        <dbReference type="EMBL" id="MCU7550354.1"/>
    </source>
</evidence>
<dbReference type="RefSeq" id="WP_279297791.1">
    <property type="nucleotide sequence ID" value="NZ_JAOTIF010000011.1"/>
</dbReference>
<dbReference type="GO" id="GO:0005886">
    <property type="term" value="C:plasma membrane"/>
    <property type="evidence" value="ECO:0007669"/>
    <property type="project" value="UniProtKB-SubCell"/>
</dbReference>
<dbReference type="PANTHER" id="PTHR34300">
    <property type="entry name" value="QUEUOSINE PRECURSOR TRANSPORTER-RELATED"/>
    <property type="match status" value="1"/>
</dbReference>
<dbReference type="Pfam" id="PF02592">
    <property type="entry name" value="Vut_1"/>
    <property type="match status" value="1"/>
</dbReference>
<comment type="caution">
    <text evidence="2">The sequence shown here is derived from an EMBL/GenBank/DDBJ whole genome shotgun (WGS) entry which is preliminary data.</text>
</comment>
<dbReference type="HAMAP" id="MF_02088">
    <property type="entry name" value="Q_prec_transport"/>
    <property type="match status" value="1"/>
</dbReference>
<keyword evidence="1" id="KW-1003">Cell membrane</keyword>
<proteinExistence type="inferred from homology"/>
<dbReference type="AlphaFoldDB" id="A0A9X2XVX1"/>
<comment type="subcellular location">
    <subcellularLocation>
        <location evidence="1">Cell membrane</location>
        <topology evidence="1">Multi-pass membrane protein</topology>
    </subcellularLocation>
</comment>
<evidence type="ECO:0000313" key="3">
    <source>
        <dbReference type="Proteomes" id="UP001155483"/>
    </source>
</evidence>
<organism evidence="2 3">
    <name type="scientific">Paraflavisolibacter caeni</name>
    <dbReference type="NCBI Taxonomy" id="2982496"/>
    <lineage>
        <taxon>Bacteria</taxon>
        <taxon>Pseudomonadati</taxon>
        <taxon>Bacteroidota</taxon>
        <taxon>Chitinophagia</taxon>
        <taxon>Chitinophagales</taxon>
        <taxon>Chitinophagaceae</taxon>
        <taxon>Paraflavisolibacter</taxon>
    </lineage>
</organism>
<feature type="transmembrane region" description="Helical" evidence="1">
    <location>
        <begin position="131"/>
        <end position="151"/>
    </location>
</feature>
<keyword evidence="1" id="KW-0472">Membrane</keyword>
<keyword evidence="1" id="KW-0812">Transmembrane</keyword>
<evidence type="ECO:0000256" key="1">
    <source>
        <dbReference type="HAMAP-Rule" id="MF_02088"/>
    </source>
</evidence>
<sequence length="264" mass="29727">MIHSIIKNRSIRLFIVLGGFFITNALLAEIMGSKLFSLEKTFGLDPFNFHILGNSFSFNLTAGVLLWPVVFIMTDIINEYYGPKGVRFLSFFTIVLIVYAFLMFSGAIGLYPADFWAKNYYKGVPDSNLAFAGIFGQSQSIIIASLIAFLLGQLLDVYIFHKIKESTGEKGIWLRATGSTLVSQFIDSFVVLFIAFYIAPRLSARIQPWSFGQVMTICIGNYLYKFIVAIVLTPVIYLIHGWIEKYLGHETAKQMKLAAMQSTK</sequence>
<dbReference type="NCBIfam" id="TIGR00697">
    <property type="entry name" value="queuosine precursor transporter"/>
    <property type="match status" value="1"/>
</dbReference>
<feature type="transmembrane region" description="Helical" evidence="1">
    <location>
        <begin position="89"/>
        <end position="111"/>
    </location>
</feature>
<keyword evidence="3" id="KW-1185">Reference proteome</keyword>
<accession>A0A9X2XVX1</accession>
<comment type="similarity">
    <text evidence="1">Belongs to the vitamin uptake transporter (VUT/ECF) (TC 2.A.88) family. Q precursor transporter subfamily.</text>
</comment>
<feature type="transmembrane region" description="Helical" evidence="1">
    <location>
        <begin position="12"/>
        <end position="36"/>
    </location>
</feature>
<feature type="transmembrane region" description="Helical" evidence="1">
    <location>
        <begin position="56"/>
        <end position="77"/>
    </location>
</feature>
<gene>
    <name evidence="2" type="ORF">OCK74_14625</name>
</gene>
<name>A0A9X2XVX1_9BACT</name>
<dbReference type="PANTHER" id="PTHR34300:SF2">
    <property type="entry name" value="QUEUOSINE PRECURSOR TRANSPORTER-RELATED"/>
    <property type="match status" value="1"/>
</dbReference>
<feature type="transmembrane region" description="Helical" evidence="1">
    <location>
        <begin position="172"/>
        <end position="199"/>
    </location>
</feature>
<keyword evidence="1" id="KW-1133">Transmembrane helix</keyword>
<protein>
    <recommendedName>
        <fullName evidence="1">Probable queuosine precursor transporter</fullName>
        <shortName evidence="1">Q precursor transporter</shortName>
    </recommendedName>
</protein>
<reference evidence="2" key="2">
    <citation type="submission" date="2023-04" db="EMBL/GenBank/DDBJ databases">
        <title>Paracnuella aquatica gen. nov., sp. nov., a member of the family Chitinophagaceae isolated from a hot spring.</title>
        <authorList>
            <person name="Wang C."/>
        </authorList>
    </citation>
    <scope>NUCLEOTIDE SEQUENCE</scope>
    <source>
        <strain evidence="2">LB-8</strain>
    </source>
</reference>
<comment type="function">
    <text evidence="1">Involved in the import of queuosine (Q) precursors, required for Q precursor salvage.</text>
</comment>
<feature type="transmembrane region" description="Helical" evidence="1">
    <location>
        <begin position="219"/>
        <end position="239"/>
    </location>
</feature>